<dbReference type="PANTHER" id="PTHR42895:SF1">
    <property type="entry name" value="IRON-SULFUR CLUSTER PROTEIN"/>
    <property type="match status" value="1"/>
</dbReference>
<dbReference type="Gene3D" id="3.30.70.20">
    <property type="match status" value="1"/>
</dbReference>
<gene>
    <name evidence="2" type="ORF">J2Z43_000236</name>
</gene>
<sequence length="248" mass="27262">MIRTIIKIDKDKCNGCGLCIDACHENAMAIIDGKATLLRDDYCDGLGHCMPACPMDALSFEEREALPYDEEAVLANAKAKEEVKNQETMGCGCPGSMAKSIDRTTEKDLPNSDNTLDDVMEYREVKSSLNQWPVQIKLVPVNAPYFNGANLLVAADCTAYAYGSFHNKFMKNKVTLIGCPKLDEVDYANKLTEILKLNDIKSLVVTRMEVPCCSGITNAVKKALQNSGKVIPWKVVTISTDGKIIDEL</sequence>
<dbReference type="Pfam" id="PF13237">
    <property type="entry name" value="Fer4_10"/>
    <property type="match status" value="1"/>
</dbReference>
<keyword evidence="3" id="KW-1185">Reference proteome</keyword>
<evidence type="ECO:0000313" key="2">
    <source>
        <dbReference type="EMBL" id="MBP1853846.1"/>
    </source>
</evidence>
<dbReference type="Proteomes" id="UP000767291">
    <property type="component" value="Unassembled WGS sequence"/>
</dbReference>
<name>A0ABS4E7C2_9FIRM</name>
<dbReference type="PANTHER" id="PTHR42895">
    <property type="entry name" value="IRON-SULFUR CLUSTER-BINDING PROTEIN-RELATED"/>
    <property type="match status" value="1"/>
</dbReference>
<organism evidence="2 3">
    <name type="scientific">Metaclostridioides mangenotii</name>
    <dbReference type="NCBI Taxonomy" id="1540"/>
    <lineage>
        <taxon>Bacteria</taxon>
        <taxon>Bacillati</taxon>
        <taxon>Bacillota</taxon>
        <taxon>Clostridia</taxon>
        <taxon>Peptostreptococcales</taxon>
        <taxon>Peptostreptococcaceae</taxon>
        <taxon>Metaclostridioides</taxon>
    </lineage>
</organism>
<dbReference type="InterPro" id="IPR052911">
    <property type="entry name" value="Corrinoid_activation_enz"/>
</dbReference>
<accession>A0ABS4E7C2</accession>
<dbReference type="PROSITE" id="PS51379">
    <property type="entry name" value="4FE4S_FER_2"/>
    <property type="match status" value="2"/>
</dbReference>
<proteinExistence type="predicted"/>
<dbReference type="RefSeq" id="WP_209455471.1">
    <property type="nucleotide sequence ID" value="NZ_BAAACS010000017.1"/>
</dbReference>
<feature type="domain" description="4Fe-4S ferredoxin-type" evidence="1">
    <location>
        <begin position="34"/>
        <end position="63"/>
    </location>
</feature>
<protein>
    <submittedName>
        <fullName evidence="2">NAD-dependent dihydropyrimidine dehydrogenase PreA subunit</fullName>
    </submittedName>
</protein>
<dbReference type="InterPro" id="IPR017896">
    <property type="entry name" value="4Fe4S_Fe-S-bd"/>
</dbReference>
<dbReference type="SUPFAM" id="SSF54862">
    <property type="entry name" value="4Fe-4S ferredoxins"/>
    <property type="match status" value="1"/>
</dbReference>
<feature type="domain" description="4Fe-4S ferredoxin-type" evidence="1">
    <location>
        <begin position="4"/>
        <end position="33"/>
    </location>
</feature>
<reference evidence="2 3" key="1">
    <citation type="submission" date="2021-03" db="EMBL/GenBank/DDBJ databases">
        <title>Genomic Encyclopedia of Type Strains, Phase IV (KMG-IV): sequencing the most valuable type-strain genomes for metagenomic binning, comparative biology and taxonomic classification.</title>
        <authorList>
            <person name="Goeker M."/>
        </authorList>
    </citation>
    <scope>NUCLEOTIDE SEQUENCE [LARGE SCALE GENOMIC DNA]</scope>
    <source>
        <strain evidence="2 3">DSM 1289</strain>
    </source>
</reference>
<dbReference type="EMBL" id="JAGGJX010000001">
    <property type="protein sequence ID" value="MBP1853846.1"/>
    <property type="molecule type" value="Genomic_DNA"/>
</dbReference>
<evidence type="ECO:0000313" key="3">
    <source>
        <dbReference type="Proteomes" id="UP000767291"/>
    </source>
</evidence>
<comment type="caution">
    <text evidence="2">The sequence shown here is derived from an EMBL/GenBank/DDBJ whole genome shotgun (WGS) entry which is preliminary data.</text>
</comment>
<evidence type="ECO:0000259" key="1">
    <source>
        <dbReference type="PROSITE" id="PS51379"/>
    </source>
</evidence>